<dbReference type="AlphaFoldDB" id="A0A7N9IHU1"/>
<name>A0A7N9IHU1_MACFA</name>
<evidence type="ECO:0000256" key="7">
    <source>
        <dbReference type="ARBA" id="ARBA00022553"/>
    </source>
</evidence>
<dbReference type="GO" id="GO:0005737">
    <property type="term" value="C:cytoplasm"/>
    <property type="evidence" value="ECO:0007669"/>
    <property type="project" value="UniProtKB-SubCell"/>
</dbReference>
<evidence type="ECO:0000259" key="27">
    <source>
        <dbReference type="PROSITE" id="PS50011"/>
    </source>
</evidence>
<dbReference type="PROSITE" id="PS00107">
    <property type="entry name" value="PROTEIN_KINASE_ATP"/>
    <property type="match status" value="1"/>
</dbReference>
<evidence type="ECO:0000256" key="9">
    <source>
        <dbReference type="ARBA" id="ARBA00022741"/>
    </source>
</evidence>
<evidence type="ECO:0000256" key="13">
    <source>
        <dbReference type="ARBA" id="ARBA00022859"/>
    </source>
</evidence>
<reference evidence="28" key="3">
    <citation type="submission" date="2025-09" db="UniProtKB">
        <authorList>
            <consortium name="Ensembl"/>
        </authorList>
    </citation>
    <scope>IDENTIFICATION</scope>
</reference>
<dbReference type="GO" id="GO:0002250">
    <property type="term" value="P:adaptive immune response"/>
    <property type="evidence" value="ECO:0007669"/>
    <property type="project" value="UniProtKB-KW"/>
</dbReference>
<dbReference type="FunFam" id="3.30.200.20:FF:000279">
    <property type="entry name" value="Calcium/calmodulin-dependent protein kinase type IV"/>
    <property type="match status" value="1"/>
</dbReference>
<dbReference type="Proteomes" id="UP000233100">
    <property type="component" value="Chromosome 6"/>
</dbReference>
<keyword evidence="18" id="KW-0539">Nucleus</keyword>
<keyword evidence="10" id="KW-0418">Kinase</keyword>
<feature type="domain" description="Protein kinase" evidence="27">
    <location>
        <begin position="46"/>
        <end position="294"/>
    </location>
</feature>
<evidence type="ECO:0000256" key="15">
    <source>
        <dbReference type="ARBA" id="ARBA00023130"/>
    </source>
</evidence>
<proteinExistence type="inferred from homology"/>
<keyword evidence="16" id="KW-0325">Glycoprotein</keyword>
<comment type="subcellular location">
    <subcellularLocation>
        <location evidence="2">Cytoplasm</location>
    </subcellularLocation>
    <subcellularLocation>
        <location evidence="1">Nucleus</location>
    </subcellularLocation>
</comment>
<gene>
    <name evidence="28" type="primary">CAMK4</name>
</gene>
<dbReference type="EC" id="2.7.11.17" evidence="4"/>
<evidence type="ECO:0000256" key="23">
    <source>
        <dbReference type="ARBA" id="ARBA00083884"/>
    </source>
</evidence>
<feature type="region of interest" description="Disordered" evidence="26">
    <location>
        <begin position="335"/>
        <end position="362"/>
    </location>
</feature>
<evidence type="ECO:0000256" key="25">
    <source>
        <dbReference type="RuleBase" id="RU000304"/>
    </source>
</evidence>
<dbReference type="Bgee" id="ENSMFAG00000036872">
    <property type="expression patterns" value="Expressed in cerebellum and 11 other cell types or tissues"/>
</dbReference>
<dbReference type="InterPro" id="IPR000719">
    <property type="entry name" value="Prot_kinase_dom"/>
</dbReference>
<evidence type="ECO:0000256" key="19">
    <source>
        <dbReference type="ARBA" id="ARBA00047307"/>
    </source>
</evidence>
<dbReference type="SMART" id="SM00220">
    <property type="entry name" value="S_TKc"/>
    <property type="match status" value="1"/>
</dbReference>
<dbReference type="PANTHER" id="PTHR24347">
    <property type="entry name" value="SERINE/THREONINE-PROTEIN KINASE"/>
    <property type="match status" value="1"/>
</dbReference>
<dbReference type="Gene3D" id="1.10.510.10">
    <property type="entry name" value="Transferase(Phosphotransferase) domain 1"/>
    <property type="match status" value="1"/>
</dbReference>
<dbReference type="InterPro" id="IPR011009">
    <property type="entry name" value="Kinase-like_dom_sf"/>
</dbReference>
<dbReference type="Ensembl" id="ENSMFAT00000091585.1">
    <property type="protein sequence ID" value="ENSMFAP00000064257.1"/>
    <property type="gene ID" value="ENSMFAG00000036872.2"/>
</dbReference>
<sequence>MLKVTVPSCSASSCSSVTASAAPGTASLVPDYWIDGSNRDALSDFFEVESELGRGATSIVYRCKQKGTQKPYALKVLKKTVDKKIVRTEIGVLLRLSHPNIIKLKEIFETPTEISLVLELVTGGELFDRIVEKGYYSERDAADAVKQILEAVAYLHENGIVHRDLKPENLLYATPAPDAPLKIGENISSFFVTPFSRLEKLYSPEILRGCAYGPEVDMWSVGIITYILLCGFEPFYDERGDQFMFRRILNCEYYFISPWWDEVSLNAKDLVRKLIVLDPKKRLTTFQALQHPWVTGKAANFVHMDTAQKKLQEFNARRKLKAAVKAVVASSRLGSASSSHGNIQESHKASRDPSPIQDGNEDMKAIPEGEKIQSDGAQAAVKGAQAELMKVQALEKVKGSDINAEEVPRMVPKAVEDGIKVADLELEKGLAEEKLKTVEEVAAPREGQGSSAVGFDVPQQDVILPEY</sequence>
<dbReference type="InterPro" id="IPR017441">
    <property type="entry name" value="Protein_kinase_ATP_BS"/>
</dbReference>
<evidence type="ECO:0000256" key="1">
    <source>
        <dbReference type="ARBA" id="ARBA00004123"/>
    </source>
</evidence>
<evidence type="ECO:0000313" key="29">
    <source>
        <dbReference type="Proteomes" id="UP000233100"/>
    </source>
</evidence>
<evidence type="ECO:0000256" key="14">
    <source>
        <dbReference type="ARBA" id="ARBA00022860"/>
    </source>
</evidence>
<evidence type="ECO:0000256" key="12">
    <source>
        <dbReference type="ARBA" id="ARBA00022840"/>
    </source>
</evidence>
<keyword evidence="5" id="KW-0963">Cytoplasm</keyword>
<keyword evidence="12 24" id="KW-0067">ATP-binding</keyword>
<evidence type="ECO:0000256" key="6">
    <source>
        <dbReference type="ARBA" id="ARBA00022527"/>
    </source>
</evidence>
<evidence type="ECO:0000256" key="18">
    <source>
        <dbReference type="ARBA" id="ARBA00023242"/>
    </source>
</evidence>
<dbReference type="GeneTree" id="ENSGT00940000160006"/>
<evidence type="ECO:0000256" key="3">
    <source>
        <dbReference type="ARBA" id="ARBA00005354"/>
    </source>
</evidence>
<keyword evidence="7" id="KW-0597">Phosphoprotein</keyword>
<reference evidence="28" key="2">
    <citation type="submission" date="2025-08" db="UniProtKB">
        <authorList>
            <consortium name="Ensembl"/>
        </authorList>
    </citation>
    <scope>IDENTIFICATION</scope>
</reference>
<reference evidence="28 29" key="1">
    <citation type="submission" date="2013-03" db="EMBL/GenBank/DDBJ databases">
        <authorList>
            <person name="Warren W."/>
            <person name="Wilson R.K."/>
        </authorList>
    </citation>
    <scope>NUCLEOTIDE SEQUENCE</scope>
</reference>
<dbReference type="PROSITE" id="PS00108">
    <property type="entry name" value="PROTEIN_KINASE_ST"/>
    <property type="match status" value="1"/>
</dbReference>
<keyword evidence="14" id="KW-0112">Calmodulin-binding</keyword>
<evidence type="ECO:0000256" key="17">
    <source>
        <dbReference type="ARBA" id="ARBA00023198"/>
    </source>
</evidence>
<evidence type="ECO:0000256" key="21">
    <source>
        <dbReference type="ARBA" id="ARBA00062378"/>
    </source>
</evidence>
<evidence type="ECO:0000313" key="28">
    <source>
        <dbReference type="Ensembl" id="ENSMFAP00000064257.1"/>
    </source>
</evidence>
<keyword evidence="9 24" id="KW-0547">Nucleotide-binding</keyword>
<evidence type="ECO:0000256" key="22">
    <source>
        <dbReference type="ARBA" id="ARBA00071328"/>
    </source>
</evidence>
<dbReference type="GO" id="GO:0005524">
    <property type="term" value="F:ATP binding"/>
    <property type="evidence" value="ECO:0007669"/>
    <property type="project" value="UniProtKB-UniRule"/>
</dbReference>
<dbReference type="GO" id="GO:0004683">
    <property type="term" value="F:calcium/calmodulin-dependent protein kinase activity"/>
    <property type="evidence" value="ECO:0007669"/>
    <property type="project" value="UniProtKB-EC"/>
</dbReference>
<dbReference type="SUPFAM" id="SSF56112">
    <property type="entry name" value="Protein kinase-like (PK-like)"/>
    <property type="match status" value="1"/>
</dbReference>
<dbReference type="Pfam" id="PF00069">
    <property type="entry name" value="Pkinase"/>
    <property type="match status" value="1"/>
</dbReference>
<keyword evidence="8" id="KW-0808">Transferase</keyword>
<keyword evidence="11" id="KW-0106">Calcium</keyword>
<keyword evidence="17" id="KW-0395">Inflammatory response</keyword>
<evidence type="ECO:0000256" key="20">
    <source>
        <dbReference type="ARBA" id="ARBA00047430"/>
    </source>
</evidence>
<keyword evidence="13" id="KW-0391">Immunity</keyword>
<feature type="binding site" evidence="24">
    <location>
        <position position="75"/>
    </location>
    <ligand>
        <name>ATP</name>
        <dbReference type="ChEBI" id="CHEBI:30616"/>
    </ligand>
</feature>
<evidence type="ECO:0000256" key="4">
    <source>
        <dbReference type="ARBA" id="ARBA00012434"/>
    </source>
</evidence>
<dbReference type="GO" id="GO:0005516">
    <property type="term" value="F:calmodulin binding"/>
    <property type="evidence" value="ECO:0007669"/>
    <property type="project" value="UniProtKB-KW"/>
</dbReference>
<accession>A0A7N9IHU1</accession>
<keyword evidence="6 25" id="KW-0723">Serine/threonine-protein kinase</keyword>
<comment type="catalytic activity">
    <reaction evidence="19">
        <text>L-threonyl-[protein] + ATP = O-phospho-L-threonyl-[protein] + ADP + H(+)</text>
        <dbReference type="Rhea" id="RHEA:46608"/>
        <dbReference type="Rhea" id="RHEA-COMP:11060"/>
        <dbReference type="Rhea" id="RHEA-COMP:11605"/>
        <dbReference type="ChEBI" id="CHEBI:15378"/>
        <dbReference type="ChEBI" id="CHEBI:30013"/>
        <dbReference type="ChEBI" id="CHEBI:30616"/>
        <dbReference type="ChEBI" id="CHEBI:61977"/>
        <dbReference type="ChEBI" id="CHEBI:456216"/>
        <dbReference type="EC" id="2.7.11.17"/>
    </reaction>
</comment>
<protein>
    <recommendedName>
        <fullName evidence="22">Calcium/calmodulin-dependent protein kinase type IV</fullName>
        <ecNumber evidence="4">2.7.11.17</ecNumber>
    </recommendedName>
    <alternativeName>
        <fullName evidence="23">CaM kinase-GR</fullName>
    </alternativeName>
</protein>
<dbReference type="PROSITE" id="PS50011">
    <property type="entry name" value="PROTEIN_KINASE_DOM"/>
    <property type="match status" value="1"/>
</dbReference>
<comment type="subunit">
    <text evidence="21">Monomer. Interacts with protein phosphatase 2A (PPP2CA/PPP2CB); the interaction is mutually exclusive with binding to Ca(2+)/calmodulin.</text>
</comment>
<keyword evidence="29" id="KW-1185">Reference proteome</keyword>
<dbReference type="GO" id="GO:0005654">
    <property type="term" value="C:nucleoplasm"/>
    <property type="evidence" value="ECO:0007669"/>
    <property type="project" value="UniProtKB-ARBA"/>
</dbReference>
<evidence type="ECO:0000256" key="26">
    <source>
        <dbReference type="SAM" id="MobiDB-lite"/>
    </source>
</evidence>
<organism evidence="28 29">
    <name type="scientific">Macaca fascicularis</name>
    <name type="common">Crab-eating macaque</name>
    <name type="synonym">Cynomolgus monkey</name>
    <dbReference type="NCBI Taxonomy" id="9541"/>
    <lineage>
        <taxon>Eukaryota</taxon>
        <taxon>Metazoa</taxon>
        <taxon>Chordata</taxon>
        <taxon>Craniata</taxon>
        <taxon>Vertebrata</taxon>
        <taxon>Euteleostomi</taxon>
        <taxon>Mammalia</taxon>
        <taxon>Eutheria</taxon>
        <taxon>Euarchontoglires</taxon>
        <taxon>Primates</taxon>
        <taxon>Haplorrhini</taxon>
        <taxon>Catarrhini</taxon>
        <taxon>Cercopithecidae</taxon>
        <taxon>Cercopithecinae</taxon>
        <taxon>Macaca</taxon>
    </lineage>
</organism>
<dbReference type="InterPro" id="IPR008271">
    <property type="entry name" value="Ser/Thr_kinase_AS"/>
</dbReference>
<evidence type="ECO:0000256" key="8">
    <source>
        <dbReference type="ARBA" id="ARBA00022679"/>
    </source>
</evidence>
<evidence type="ECO:0000256" key="2">
    <source>
        <dbReference type="ARBA" id="ARBA00004496"/>
    </source>
</evidence>
<evidence type="ECO:0000256" key="10">
    <source>
        <dbReference type="ARBA" id="ARBA00022777"/>
    </source>
</evidence>
<evidence type="ECO:0000256" key="5">
    <source>
        <dbReference type="ARBA" id="ARBA00022490"/>
    </source>
</evidence>
<evidence type="ECO:0000256" key="16">
    <source>
        <dbReference type="ARBA" id="ARBA00023180"/>
    </source>
</evidence>
<dbReference type="FunFam" id="1.10.510.10:FF:000255">
    <property type="entry name" value="Calcium/calmodulin-dependent protein kinase type IV"/>
    <property type="match status" value="1"/>
</dbReference>
<dbReference type="Gene3D" id="3.30.200.20">
    <property type="entry name" value="Phosphorylase Kinase, domain 1"/>
    <property type="match status" value="1"/>
</dbReference>
<comment type="similarity">
    <text evidence="3">Belongs to the protein kinase superfamily. CAMK Ser/Thr protein kinase family. CaMK subfamily.</text>
</comment>
<dbReference type="GO" id="GO:0006954">
    <property type="term" value="P:inflammatory response"/>
    <property type="evidence" value="ECO:0007669"/>
    <property type="project" value="UniProtKB-KW"/>
</dbReference>
<keyword evidence="15" id="KW-1064">Adaptive immunity</keyword>
<comment type="catalytic activity">
    <reaction evidence="20">
        <text>L-seryl-[protein] + ATP = O-phospho-L-seryl-[protein] + ADP + H(+)</text>
        <dbReference type="Rhea" id="RHEA:17989"/>
        <dbReference type="Rhea" id="RHEA-COMP:9863"/>
        <dbReference type="Rhea" id="RHEA-COMP:11604"/>
        <dbReference type="ChEBI" id="CHEBI:15378"/>
        <dbReference type="ChEBI" id="CHEBI:29999"/>
        <dbReference type="ChEBI" id="CHEBI:30616"/>
        <dbReference type="ChEBI" id="CHEBI:83421"/>
        <dbReference type="ChEBI" id="CHEBI:456216"/>
        <dbReference type="EC" id="2.7.11.17"/>
    </reaction>
</comment>
<evidence type="ECO:0000256" key="24">
    <source>
        <dbReference type="PROSITE-ProRule" id="PRU10141"/>
    </source>
</evidence>
<evidence type="ECO:0000256" key="11">
    <source>
        <dbReference type="ARBA" id="ARBA00022837"/>
    </source>
</evidence>